<dbReference type="InterPro" id="IPR056920">
    <property type="entry name" value="PRTase-CE"/>
</dbReference>
<protein>
    <recommendedName>
        <fullName evidence="1">PRTase-CE domain-containing protein</fullName>
    </recommendedName>
</protein>
<dbReference type="Pfam" id="PF24390">
    <property type="entry name" value="PRTase-CE"/>
    <property type="match status" value="1"/>
</dbReference>
<reference evidence="2 3" key="1">
    <citation type="submission" date="2019-02" db="EMBL/GenBank/DDBJ databases">
        <title>Genomic Encyclopedia of Type Strains, Phase IV (KMG-IV): sequencing the most valuable type-strain genomes for metagenomic binning, comparative biology and taxonomic classification.</title>
        <authorList>
            <person name="Goeker M."/>
        </authorList>
    </citation>
    <scope>NUCLEOTIDE SEQUENCE [LARGE SCALE GENOMIC DNA]</scope>
    <source>
        <strain evidence="2 3">DSM 28825</strain>
    </source>
</reference>
<organism evidence="2 3">
    <name type="scientific">Ancylomarina subtilis</name>
    <dbReference type="NCBI Taxonomy" id="1639035"/>
    <lineage>
        <taxon>Bacteria</taxon>
        <taxon>Pseudomonadati</taxon>
        <taxon>Bacteroidota</taxon>
        <taxon>Bacteroidia</taxon>
        <taxon>Marinilabiliales</taxon>
        <taxon>Marinifilaceae</taxon>
        <taxon>Ancylomarina</taxon>
    </lineage>
</organism>
<comment type="caution">
    <text evidence="2">The sequence shown here is derived from an EMBL/GenBank/DDBJ whole genome shotgun (WGS) entry which is preliminary data.</text>
</comment>
<evidence type="ECO:0000259" key="1">
    <source>
        <dbReference type="Pfam" id="PF24390"/>
    </source>
</evidence>
<gene>
    <name evidence="2" type="ORF">EV201_2850</name>
</gene>
<proteinExistence type="predicted"/>
<dbReference type="EMBL" id="SHKN01000003">
    <property type="protein sequence ID" value="RZT92374.1"/>
    <property type="molecule type" value="Genomic_DNA"/>
</dbReference>
<sequence>MITYQYYLKNNTHYMEKIVEEIFQEINDYRVEDNHEIKSENIITWVNQFDEKDREFILSEMLNIFKNRYCTKKEGISFLKQTIDYLTDYFKYDNTNDFLNETEFLSLQENGKSQMKFLELLKKVLKDDYSYDYETRNIKTIKNYLYIDDILCTGNTLFQDINEWLLEDLNGKTRYQVIKDNNSRIVFSYIFLHQKNYFKKIYQLKYKFGSEIGDFLTMIRWVGIDNASNKSFSKCQIVKPIKEHVSENVSEYKDQVVSAVDEYVNGKYETEDDFYRESTVPIKEDFFTSKENRIRFENIVLEKGIEILKNTGNVNNQQMRALGYSLPSHKDFGFGALCFTWRNVPNNTPLVFWYSGGGFIPLFEKHSQVLDFSDIIASLLR</sequence>
<feature type="domain" description="PRTase-CE" evidence="1">
    <location>
        <begin position="44"/>
        <end position="364"/>
    </location>
</feature>
<keyword evidence="3" id="KW-1185">Reference proteome</keyword>
<evidence type="ECO:0000313" key="2">
    <source>
        <dbReference type="EMBL" id="RZT92374.1"/>
    </source>
</evidence>
<dbReference type="AlphaFoldDB" id="A0A4Q7V928"/>
<accession>A0A4Q7V928</accession>
<dbReference type="Proteomes" id="UP000293562">
    <property type="component" value="Unassembled WGS sequence"/>
</dbReference>
<name>A0A4Q7V928_9BACT</name>
<evidence type="ECO:0000313" key="3">
    <source>
        <dbReference type="Proteomes" id="UP000293562"/>
    </source>
</evidence>